<feature type="signal peptide" evidence="1">
    <location>
        <begin position="1"/>
        <end position="16"/>
    </location>
</feature>
<evidence type="ECO:0000256" key="1">
    <source>
        <dbReference type="SAM" id="SignalP"/>
    </source>
</evidence>
<reference evidence="2" key="1">
    <citation type="submission" date="2018-01" db="EMBL/GenBank/DDBJ databases">
        <title>An insight into the sialome of Amazonian anophelines.</title>
        <authorList>
            <person name="Ribeiro J.M."/>
            <person name="Scarpassa V."/>
            <person name="Calvo E."/>
        </authorList>
    </citation>
    <scope>NUCLEOTIDE SEQUENCE</scope>
    <source>
        <tissue evidence="2">Salivary glands</tissue>
    </source>
</reference>
<keyword evidence="1" id="KW-0732">Signal</keyword>
<proteinExistence type="predicted"/>
<dbReference type="EMBL" id="GGFM01009492">
    <property type="protein sequence ID" value="MBW30243.1"/>
    <property type="molecule type" value="Transcribed_RNA"/>
</dbReference>
<name>A0A2M3ZP17_9DIPT</name>
<feature type="chain" id="PRO_5014928073" evidence="1">
    <location>
        <begin position="17"/>
        <end position="80"/>
    </location>
</feature>
<accession>A0A2M3ZP17</accession>
<sequence length="80" mass="9075">MWSRIGCIWCSGIVIAQTLRSGHGVLRGKVWTLLRMVAPGQRATTVDRWCATVLRDRHTGCLLFQRHISGGRRYQAEPLL</sequence>
<protein>
    <submittedName>
        <fullName evidence="2">Putative secreted peptide</fullName>
    </submittedName>
</protein>
<dbReference type="AlphaFoldDB" id="A0A2M3ZP17"/>
<organism evidence="2">
    <name type="scientific">Anopheles braziliensis</name>
    <dbReference type="NCBI Taxonomy" id="58242"/>
    <lineage>
        <taxon>Eukaryota</taxon>
        <taxon>Metazoa</taxon>
        <taxon>Ecdysozoa</taxon>
        <taxon>Arthropoda</taxon>
        <taxon>Hexapoda</taxon>
        <taxon>Insecta</taxon>
        <taxon>Pterygota</taxon>
        <taxon>Neoptera</taxon>
        <taxon>Endopterygota</taxon>
        <taxon>Diptera</taxon>
        <taxon>Nematocera</taxon>
        <taxon>Culicoidea</taxon>
        <taxon>Culicidae</taxon>
        <taxon>Anophelinae</taxon>
        <taxon>Anopheles</taxon>
    </lineage>
</organism>
<evidence type="ECO:0000313" key="2">
    <source>
        <dbReference type="EMBL" id="MBW30243.1"/>
    </source>
</evidence>